<evidence type="ECO:0000313" key="1">
    <source>
        <dbReference type="EMBL" id="OIR19352.1"/>
    </source>
</evidence>
<proteinExistence type="predicted"/>
<accession>A0A1J5TSY5</accession>
<sequence length="138" mass="15215">MTCPIFIHVTRWFLPAFLALLSANLVACSDESQQIPIATQHWNDIDVRIETHPNPPQAGMSEIVVIATGPRGRPVQDLLVSLRVTQDVPWVQAIQDGLIGVYRRAIDLGDSDTAKLQVRLQHGADEQTLLFPLKLAGS</sequence>
<reference evidence="1" key="1">
    <citation type="submission" date="2016-10" db="EMBL/GenBank/DDBJ databases">
        <title>Sequence of Gallionella enrichment culture.</title>
        <authorList>
            <person name="Poehlein A."/>
            <person name="Muehling M."/>
            <person name="Daniel R."/>
        </authorList>
    </citation>
    <scope>NUCLEOTIDE SEQUENCE</scope>
</reference>
<gene>
    <name evidence="1" type="ORF">GALL_02320</name>
</gene>
<dbReference type="AlphaFoldDB" id="A0A1J5TSY5"/>
<name>A0A1J5TSY5_9ZZZZ</name>
<comment type="caution">
    <text evidence="1">The sequence shown here is derived from an EMBL/GenBank/DDBJ whole genome shotgun (WGS) entry which is preliminary data.</text>
</comment>
<protein>
    <submittedName>
        <fullName evidence="1">Uncharacterized protein</fullName>
    </submittedName>
</protein>
<organism evidence="1">
    <name type="scientific">mine drainage metagenome</name>
    <dbReference type="NCBI Taxonomy" id="410659"/>
    <lineage>
        <taxon>unclassified sequences</taxon>
        <taxon>metagenomes</taxon>
        <taxon>ecological metagenomes</taxon>
    </lineage>
</organism>
<dbReference type="EMBL" id="MLJW01000001">
    <property type="protein sequence ID" value="OIR19352.1"/>
    <property type="molecule type" value="Genomic_DNA"/>
</dbReference>